<organism evidence="2 3">
    <name type="scientific">Pinibacter soli</name>
    <dbReference type="NCBI Taxonomy" id="3044211"/>
    <lineage>
        <taxon>Bacteria</taxon>
        <taxon>Pseudomonadati</taxon>
        <taxon>Bacteroidota</taxon>
        <taxon>Chitinophagia</taxon>
        <taxon>Chitinophagales</taxon>
        <taxon>Chitinophagaceae</taxon>
        <taxon>Pinibacter</taxon>
    </lineage>
</organism>
<proteinExistence type="predicted"/>
<dbReference type="InterPro" id="IPR000182">
    <property type="entry name" value="GNAT_dom"/>
</dbReference>
<dbReference type="PANTHER" id="PTHR43305">
    <property type="entry name" value="FAMILY N-ACETYLTRANSFERASE, PUTATIVE (AFU_ORTHOLOGUE AFUA_2G01380)-RELATED"/>
    <property type="match status" value="1"/>
</dbReference>
<accession>A0ABT6RGW6</accession>
<dbReference type="PANTHER" id="PTHR43305:SF1">
    <property type="entry name" value="FAMILY N-ACETYLTRANSFERASE, PUTATIVE (AFU_ORTHOLOGUE AFUA_2G01380)-RELATED"/>
    <property type="match status" value="1"/>
</dbReference>
<evidence type="ECO:0000259" key="1">
    <source>
        <dbReference type="PROSITE" id="PS51186"/>
    </source>
</evidence>
<feature type="domain" description="N-acetyltransferase" evidence="1">
    <location>
        <begin position="2"/>
        <end position="166"/>
    </location>
</feature>
<dbReference type="Pfam" id="PF00583">
    <property type="entry name" value="Acetyltransf_1"/>
    <property type="match status" value="1"/>
</dbReference>
<keyword evidence="3" id="KW-1185">Reference proteome</keyword>
<evidence type="ECO:0000313" key="2">
    <source>
        <dbReference type="EMBL" id="MDI3321821.1"/>
    </source>
</evidence>
<comment type="caution">
    <text evidence="2">The sequence shown here is derived from an EMBL/GenBank/DDBJ whole genome shotgun (WGS) entry which is preliminary data.</text>
</comment>
<dbReference type="Proteomes" id="UP001226434">
    <property type="component" value="Unassembled WGS sequence"/>
</dbReference>
<dbReference type="SUPFAM" id="SSF55729">
    <property type="entry name" value="Acyl-CoA N-acyltransferases (Nat)"/>
    <property type="match status" value="1"/>
</dbReference>
<dbReference type="EMBL" id="JASBRG010000007">
    <property type="protein sequence ID" value="MDI3321821.1"/>
    <property type="molecule type" value="Genomic_DNA"/>
</dbReference>
<dbReference type="CDD" id="cd04301">
    <property type="entry name" value="NAT_SF"/>
    <property type="match status" value="1"/>
</dbReference>
<gene>
    <name evidence="2" type="ORF">QJ048_18630</name>
</gene>
<dbReference type="Gene3D" id="3.40.630.30">
    <property type="match status" value="1"/>
</dbReference>
<dbReference type="InterPro" id="IPR052777">
    <property type="entry name" value="Acetyltransferase_Enz"/>
</dbReference>
<sequence length="170" mass="19690">MITIEKITDHNKLDLFLELTKEYLVELGEDLSFQSVQSELEEPLLKYGPPKGLILLAFVDEEVAGCIALQPILPHYHLAATADRNAFCEMKRMYVKPAFRKHGIGNILVEELCKEARQLGYTHMWLDTLRRMQPAINLYKRHGFYTIDPYYHNPLPGVIFMEAELNNLKI</sequence>
<dbReference type="InterPro" id="IPR016181">
    <property type="entry name" value="Acyl_CoA_acyltransferase"/>
</dbReference>
<dbReference type="RefSeq" id="WP_282335928.1">
    <property type="nucleotide sequence ID" value="NZ_JASBRG010000007.1"/>
</dbReference>
<reference evidence="2 3" key="1">
    <citation type="submission" date="2023-05" db="EMBL/GenBank/DDBJ databases">
        <title>Genome sequence of Pinibacter sp. MAH-24.</title>
        <authorList>
            <person name="Huq M.A."/>
        </authorList>
    </citation>
    <scope>NUCLEOTIDE SEQUENCE [LARGE SCALE GENOMIC DNA]</scope>
    <source>
        <strain evidence="2 3">MAH-24</strain>
    </source>
</reference>
<evidence type="ECO:0000313" key="3">
    <source>
        <dbReference type="Proteomes" id="UP001226434"/>
    </source>
</evidence>
<name>A0ABT6RGW6_9BACT</name>
<protein>
    <submittedName>
        <fullName evidence="2">GNAT family N-acetyltransferase</fullName>
    </submittedName>
</protein>
<dbReference type="PROSITE" id="PS51186">
    <property type="entry name" value="GNAT"/>
    <property type="match status" value="1"/>
</dbReference>